<dbReference type="Pfam" id="PF08843">
    <property type="entry name" value="AbiEii"/>
    <property type="match status" value="1"/>
</dbReference>
<evidence type="ECO:0000313" key="3">
    <source>
        <dbReference type="Proteomes" id="UP000187822"/>
    </source>
</evidence>
<evidence type="ECO:0000313" key="2">
    <source>
        <dbReference type="EMBL" id="SJK84006.1"/>
    </source>
</evidence>
<dbReference type="AlphaFoldDB" id="A0A1N5SA17"/>
<dbReference type="Proteomes" id="UP000187822">
    <property type="component" value="Chromosome I"/>
</dbReference>
<sequence length="247" mass="28803">MLSREELLSVPLSFNAYQKEKDYLQHIILSRIYANTGNQLIFKGGTSLQKCCGLNRFSEDLDFTVKDKLRSEKIELALAEVNRYYPSSYSGYKADHSMGYIIKIHGPLYKSPISLQTIRLDISMREKVILPSVNYNIIPIYRDLMPYLVIAMDLKEVFSEKIRALLTRKKARDLYDIYFLIKRNIALDLNLVEEKMKFYNKAYEGKEAVERIRSLKTQWEKEIPALVFNPPLYDTVSSEVIEFLLSS</sequence>
<dbReference type="Gene3D" id="3.10.450.620">
    <property type="entry name" value="JHP933, nucleotidyltransferase-like core domain"/>
    <property type="match status" value="1"/>
</dbReference>
<dbReference type="GO" id="GO:0016740">
    <property type="term" value="F:transferase activity"/>
    <property type="evidence" value="ECO:0007669"/>
    <property type="project" value="UniProtKB-KW"/>
</dbReference>
<reference evidence="1 4" key="1">
    <citation type="submission" date="2016-04" db="EMBL/GenBank/DDBJ databases">
        <authorList>
            <person name="Evans L.H."/>
            <person name="Alamgir A."/>
            <person name="Owens N."/>
            <person name="Weber N.D."/>
            <person name="Virtaneva K."/>
            <person name="Barbian K."/>
            <person name="Babar A."/>
            <person name="Rosenke K."/>
        </authorList>
    </citation>
    <scope>NUCLEOTIDE SEQUENCE [LARGE SCALE GENOMIC DNA]</scope>
    <source>
        <strain evidence="1">S5</strain>
        <strain evidence="4">S5(T) (JCM 30642 \VKM B-2941)</strain>
    </source>
</reference>
<organism evidence="1 4">
    <name type="scientific">Cuniculiplasma divulgatum</name>
    <dbReference type="NCBI Taxonomy" id="1673428"/>
    <lineage>
        <taxon>Archaea</taxon>
        <taxon>Methanobacteriati</taxon>
        <taxon>Thermoplasmatota</taxon>
        <taxon>Thermoplasmata</taxon>
        <taxon>Thermoplasmatales</taxon>
        <taxon>Cuniculiplasmataceae</taxon>
        <taxon>Cuniculiplasma</taxon>
    </lineage>
</organism>
<dbReference type="Proteomes" id="UP000195607">
    <property type="component" value="Chromosome I"/>
</dbReference>
<evidence type="ECO:0000313" key="1">
    <source>
        <dbReference type="EMBL" id="SIM32893.1"/>
    </source>
</evidence>
<dbReference type="InterPro" id="IPR014942">
    <property type="entry name" value="AbiEii"/>
</dbReference>
<reference evidence="3" key="3">
    <citation type="submission" date="2016-06" db="EMBL/GenBank/DDBJ databases">
        <authorList>
            <person name="Toshchakov V.S."/>
        </authorList>
    </citation>
    <scope>NUCLEOTIDE SEQUENCE [LARGE SCALE GENOMIC DNA]</scope>
    <source>
        <strain>PM4 (JCM 30641</strain>
        <strain evidence="3">\VKM B-2940)</strain>
    </source>
</reference>
<proteinExistence type="predicted"/>
<evidence type="ECO:0000313" key="4">
    <source>
        <dbReference type="Proteomes" id="UP000195607"/>
    </source>
</evidence>
<protein>
    <submittedName>
        <fullName evidence="1">Nucleotidyltransferase toxin</fullName>
    </submittedName>
</protein>
<dbReference type="KEGG" id="cdiv:CPM_0111"/>
<dbReference type="STRING" id="1673428.CPM_0111"/>
<dbReference type="GeneID" id="41587449"/>
<keyword evidence="1" id="KW-0808">Transferase</keyword>
<reference evidence="2" key="2">
    <citation type="submission" date="2016-06" db="EMBL/GenBank/DDBJ databases">
        <authorList>
            <person name="Olsen C.W."/>
            <person name="Carey S."/>
            <person name="Hinshaw L."/>
            <person name="Karasin A.I."/>
        </authorList>
    </citation>
    <scope>NUCLEOTIDE SEQUENCE [LARGE SCALE GENOMIC DNA]</scope>
    <source>
        <strain evidence="2">PM4</strain>
    </source>
</reference>
<dbReference type="EMBL" id="LT671858">
    <property type="protein sequence ID" value="SIM32893.1"/>
    <property type="molecule type" value="Genomic_DNA"/>
</dbReference>
<name>A0A1N5SA17_9ARCH</name>
<dbReference type="RefSeq" id="WP_077075795.1">
    <property type="nucleotide sequence ID" value="NZ_LT671858.1"/>
</dbReference>
<dbReference type="OrthoDB" id="359531at2157"/>
<accession>A0A1N5SA17</accession>
<gene>
    <name evidence="2" type="ORF">CPM_0111</name>
    <name evidence="1" type="ORF">CSP5_0141</name>
</gene>
<keyword evidence="3" id="KW-1185">Reference proteome</keyword>
<dbReference type="EMBL" id="LT719092">
    <property type="protein sequence ID" value="SJK84006.1"/>
    <property type="molecule type" value="Genomic_DNA"/>
</dbReference>